<gene>
    <name evidence="2" type="ORF">H9738_07720</name>
</gene>
<organism evidence="2 3">
    <name type="scientific">Candidatus Blautia pullistercoris</name>
    <dbReference type="NCBI Taxonomy" id="2838499"/>
    <lineage>
        <taxon>Bacteria</taxon>
        <taxon>Bacillati</taxon>
        <taxon>Bacillota</taxon>
        <taxon>Clostridia</taxon>
        <taxon>Lachnospirales</taxon>
        <taxon>Lachnospiraceae</taxon>
        <taxon>Blautia</taxon>
    </lineage>
</organism>
<comment type="caution">
    <text evidence="2">The sequence shown here is derived from an EMBL/GenBank/DDBJ whole genome shotgun (WGS) entry which is preliminary data.</text>
</comment>
<reference evidence="2" key="2">
    <citation type="submission" date="2021-04" db="EMBL/GenBank/DDBJ databases">
        <authorList>
            <person name="Gilroy R."/>
        </authorList>
    </citation>
    <scope>NUCLEOTIDE SEQUENCE</scope>
    <source>
        <strain evidence="2">ChiHjej12B11-1927</strain>
    </source>
</reference>
<dbReference type="Proteomes" id="UP000824230">
    <property type="component" value="Unassembled WGS sequence"/>
</dbReference>
<evidence type="ECO:0000313" key="2">
    <source>
        <dbReference type="EMBL" id="HIX37739.1"/>
    </source>
</evidence>
<accession>A0A9D1VM29</accession>
<dbReference type="CDD" id="cd06503">
    <property type="entry name" value="ATP-synt_Fo_b"/>
    <property type="match status" value="1"/>
</dbReference>
<feature type="coiled-coil region" evidence="1">
    <location>
        <begin position="91"/>
        <end position="181"/>
    </location>
</feature>
<evidence type="ECO:0000313" key="3">
    <source>
        <dbReference type="Proteomes" id="UP000824230"/>
    </source>
</evidence>
<name>A0A9D1VM29_9FIRM</name>
<reference evidence="2" key="1">
    <citation type="journal article" date="2021" name="PeerJ">
        <title>Extensive microbial diversity within the chicken gut microbiome revealed by metagenomics and culture.</title>
        <authorList>
            <person name="Gilroy R."/>
            <person name="Ravi A."/>
            <person name="Getino M."/>
            <person name="Pursley I."/>
            <person name="Horton D.L."/>
            <person name="Alikhan N.F."/>
            <person name="Baker D."/>
            <person name="Gharbi K."/>
            <person name="Hall N."/>
            <person name="Watson M."/>
            <person name="Adriaenssens E.M."/>
            <person name="Foster-Nyarko E."/>
            <person name="Jarju S."/>
            <person name="Secka A."/>
            <person name="Antonio M."/>
            <person name="Oren A."/>
            <person name="Chaudhuri R.R."/>
            <person name="La Ragione R."/>
            <person name="Hildebrand F."/>
            <person name="Pallen M.J."/>
        </authorList>
    </citation>
    <scope>NUCLEOTIDE SEQUENCE</scope>
    <source>
        <strain evidence="2">ChiHjej12B11-1927</strain>
    </source>
</reference>
<dbReference type="Gene3D" id="1.20.5.2950">
    <property type="match status" value="1"/>
</dbReference>
<keyword evidence="1" id="KW-0175">Coiled coil</keyword>
<dbReference type="AlphaFoldDB" id="A0A9D1VM29"/>
<dbReference type="EMBL" id="DXFG01000153">
    <property type="protein sequence ID" value="HIX37739.1"/>
    <property type="molecule type" value="Genomic_DNA"/>
</dbReference>
<evidence type="ECO:0000256" key="1">
    <source>
        <dbReference type="SAM" id="Coils"/>
    </source>
</evidence>
<protein>
    <submittedName>
        <fullName evidence="2">ATP synthase F0 subunit B</fullName>
    </submittedName>
</protein>
<sequence length="191" mass="21393">MWILLSIPVINGSIAAILKMKNTAAIFMDDDGNMQNDQERLTTDRQPLLFMCKKPKKWHNNSEKDKKIVNKLTRSAIHSNIKLYEGGDILVKDTIQAIKDTEQKAEALLENAKKEAAEIRENAEKEAAKIENEEIAKARERAENALQEARKAAGQKVEMAKKAADEEASQLRAKAGELEKTAVEGVIRKLL</sequence>
<proteinExistence type="predicted"/>